<evidence type="ECO:0000313" key="1">
    <source>
        <dbReference type="EMBL" id="TDR94173.1"/>
    </source>
</evidence>
<reference evidence="1 2" key="1">
    <citation type="submission" date="2019-03" db="EMBL/GenBank/DDBJ databases">
        <title>Genomic Encyclopedia of Type Strains, Phase IV (KMG-IV): sequencing the most valuable type-strain genomes for metagenomic binning, comparative biology and taxonomic classification.</title>
        <authorList>
            <person name="Goeker M."/>
        </authorList>
    </citation>
    <scope>NUCLEOTIDE SEQUENCE [LARGE SCALE GENOMIC DNA]</scope>
    <source>
        <strain evidence="1 2">DSM 25903</strain>
    </source>
</reference>
<protein>
    <submittedName>
        <fullName evidence="1">Uncharacterized protein</fullName>
    </submittedName>
</protein>
<name>A0A4R7C7M6_9HYPH</name>
<evidence type="ECO:0000313" key="2">
    <source>
        <dbReference type="Proteomes" id="UP000295122"/>
    </source>
</evidence>
<dbReference type="Proteomes" id="UP000295122">
    <property type="component" value="Unassembled WGS sequence"/>
</dbReference>
<proteinExistence type="predicted"/>
<dbReference type="RefSeq" id="WP_133769093.1">
    <property type="nucleotide sequence ID" value="NZ_SNZR01000011.1"/>
</dbReference>
<dbReference type="AlphaFoldDB" id="A0A4R7C7M6"/>
<comment type="caution">
    <text evidence="1">The sequence shown here is derived from an EMBL/GenBank/DDBJ whole genome shotgun (WGS) entry which is preliminary data.</text>
</comment>
<sequence>MSQIRCSDRFTDPLADRLDASLADPADERACILVLIEGGIRAAIVAAGLDEALAEVRRRRAQRTGAACAQLQVAA</sequence>
<accession>A0A4R7C7M6</accession>
<dbReference type="EMBL" id="SNZR01000011">
    <property type="protein sequence ID" value="TDR94173.1"/>
    <property type="molecule type" value="Genomic_DNA"/>
</dbReference>
<keyword evidence="2" id="KW-1185">Reference proteome</keyword>
<organism evidence="1 2">
    <name type="scientific">Enterovirga rhinocerotis</name>
    <dbReference type="NCBI Taxonomy" id="1339210"/>
    <lineage>
        <taxon>Bacteria</taxon>
        <taxon>Pseudomonadati</taxon>
        <taxon>Pseudomonadota</taxon>
        <taxon>Alphaproteobacteria</taxon>
        <taxon>Hyphomicrobiales</taxon>
        <taxon>Methylobacteriaceae</taxon>
        <taxon>Enterovirga</taxon>
    </lineage>
</organism>
<gene>
    <name evidence="1" type="ORF">EV668_1450</name>
</gene>